<dbReference type="EMBL" id="CP031357">
    <property type="protein sequence ID" value="AXK41562.1"/>
    <property type="molecule type" value="Genomic_DNA"/>
</dbReference>
<dbReference type="AlphaFoldDB" id="A0A345YCB0"/>
<feature type="chain" id="PRO_5016657837" description="Protein activator of alkane oxidation PraB" evidence="1">
    <location>
        <begin position="23"/>
        <end position="161"/>
    </location>
</feature>
<dbReference type="OrthoDB" id="7428720at2"/>
<keyword evidence="1" id="KW-0732">Signal</keyword>
<reference evidence="3" key="1">
    <citation type="submission" date="2018-07" db="EMBL/GenBank/DDBJ databases">
        <title>Genome sequence of Erythrobacter strain YH-07, an antagonistic bacterium isolated from Yellow Sea.</title>
        <authorList>
            <person name="Tang T."/>
            <person name="Liu Q."/>
            <person name="Sun X."/>
        </authorList>
    </citation>
    <scope>NUCLEOTIDE SEQUENCE [LARGE SCALE GENOMIC DNA]</scope>
    <source>
        <strain evidence="3">YH-07</strain>
    </source>
</reference>
<dbReference type="RefSeq" id="WP_115415749.1">
    <property type="nucleotide sequence ID" value="NZ_CP031357.1"/>
</dbReference>
<proteinExistence type="predicted"/>
<sequence>MLKNVGILAGAAALVIAPAAMADTYTPASTSTFSGPVTVQKDGAAYDCTLTVNVDATAGSSASATASIGGNFPCGFIAVNGTGSVVYDGTYLTISGLVIDPPLSSGTCTGPIKTVWGGNSASPRNITLSVPLSNSSATSGADCKMAGTLSQTAGSPLSITP</sequence>
<accession>A0A345YCB0</accession>
<evidence type="ECO:0000313" key="3">
    <source>
        <dbReference type="Proteomes" id="UP000254508"/>
    </source>
</evidence>
<gene>
    <name evidence="2" type="ORF">DVR09_03765</name>
</gene>
<evidence type="ECO:0008006" key="4">
    <source>
        <dbReference type="Google" id="ProtNLM"/>
    </source>
</evidence>
<evidence type="ECO:0000313" key="2">
    <source>
        <dbReference type="EMBL" id="AXK41562.1"/>
    </source>
</evidence>
<protein>
    <recommendedName>
        <fullName evidence="4">Protein activator of alkane oxidation PraB</fullName>
    </recommendedName>
</protein>
<evidence type="ECO:0000256" key="1">
    <source>
        <dbReference type="SAM" id="SignalP"/>
    </source>
</evidence>
<name>A0A345YCB0_9SPHN</name>
<organism evidence="2 3">
    <name type="scientific">Erythrobacter aureus</name>
    <dbReference type="NCBI Taxonomy" id="2182384"/>
    <lineage>
        <taxon>Bacteria</taxon>
        <taxon>Pseudomonadati</taxon>
        <taxon>Pseudomonadota</taxon>
        <taxon>Alphaproteobacteria</taxon>
        <taxon>Sphingomonadales</taxon>
        <taxon>Erythrobacteraceae</taxon>
        <taxon>Erythrobacter/Porphyrobacter group</taxon>
        <taxon>Erythrobacter</taxon>
    </lineage>
</organism>
<dbReference type="Proteomes" id="UP000254508">
    <property type="component" value="Chromosome"/>
</dbReference>
<keyword evidence="3" id="KW-1185">Reference proteome</keyword>
<dbReference type="KEGG" id="err:DVR09_03765"/>
<feature type="signal peptide" evidence="1">
    <location>
        <begin position="1"/>
        <end position="22"/>
    </location>
</feature>